<protein>
    <submittedName>
        <fullName evidence="3">Site-specific recombinase XerD</fullName>
    </submittedName>
</protein>
<gene>
    <name evidence="3" type="ORF">SAMN05444170_5824</name>
</gene>
<dbReference type="GO" id="GO:0015074">
    <property type="term" value="P:DNA integration"/>
    <property type="evidence" value="ECO:0007669"/>
    <property type="project" value="InterPro"/>
</dbReference>
<dbReference type="PROSITE" id="PS51898">
    <property type="entry name" value="TYR_RECOMBINASE"/>
    <property type="match status" value="1"/>
</dbReference>
<dbReference type="SUPFAM" id="SSF56349">
    <property type="entry name" value="DNA breaking-rejoining enzymes"/>
    <property type="match status" value="1"/>
</dbReference>
<dbReference type="Proteomes" id="UP000184096">
    <property type="component" value="Chromosome I"/>
</dbReference>
<dbReference type="Pfam" id="PF00589">
    <property type="entry name" value="Phage_integrase"/>
    <property type="match status" value="1"/>
</dbReference>
<dbReference type="GO" id="GO:0003677">
    <property type="term" value="F:DNA binding"/>
    <property type="evidence" value="ECO:0007669"/>
    <property type="project" value="InterPro"/>
</dbReference>
<feature type="domain" description="Tyr recombinase" evidence="2">
    <location>
        <begin position="187"/>
        <end position="373"/>
    </location>
</feature>
<sequence length="373" mass="42180">MLADSDSNEGVDSYNEARRRARQLGFDYIENTQLVAGPAAERLQRLEALVAKDLVNDEGAREAVLGLKKKPVFKISKIFEEYEAETKDQVLDLSPDQLRIWRNARKRVVKSFVDVVSDKFITALTIDDAIDFRNFWRDRVVQEGIAAKSANREIGQLSGMIKELNILRRLGLPDLFRGLRLKGEVDKEPTPYENKFIQNRLLADGALDGLNEDARYIIYVIADSGLRPSEIVNLNRKTIHLSAKIPYVSVLPDGRRLKTDDSLREIPLVGAALAALKAKPEGFPRYRDNSSTFSATANKFLLENGLRPTEEHTVYSLRHSFKDRLIAAEAQDSLIDSLMGHDTYKPKYGKGPSLELKLKYLQRIAFKPPPSLR</sequence>
<name>A0A1M7UMI4_9BRAD</name>
<keyword evidence="4" id="KW-1185">Reference proteome</keyword>
<evidence type="ECO:0000259" key="2">
    <source>
        <dbReference type="PROSITE" id="PS51898"/>
    </source>
</evidence>
<proteinExistence type="predicted"/>
<evidence type="ECO:0000256" key="1">
    <source>
        <dbReference type="ARBA" id="ARBA00023172"/>
    </source>
</evidence>
<reference evidence="4" key="1">
    <citation type="submission" date="2016-11" db="EMBL/GenBank/DDBJ databases">
        <authorList>
            <person name="Varghese N."/>
            <person name="Submissions S."/>
        </authorList>
    </citation>
    <scope>NUCLEOTIDE SEQUENCE [LARGE SCALE GENOMIC DNA]</scope>
    <source>
        <strain evidence="4">GAS401</strain>
    </source>
</reference>
<organism evidence="3 4">
    <name type="scientific">Bradyrhizobium erythrophlei</name>
    <dbReference type="NCBI Taxonomy" id="1437360"/>
    <lineage>
        <taxon>Bacteria</taxon>
        <taxon>Pseudomonadati</taxon>
        <taxon>Pseudomonadota</taxon>
        <taxon>Alphaproteobacteria</taxon>
        <taxon>Hyphomicrobiales</taxon>
        <taxon>Nitrobacteraceae</taxon>
        <taxon>Bradyrhizobium</taxon>
    </lineage>
</organism>
<accession>A0A1M7UMI4</accession>
<dbReference type="InterPro" id="IPR002104">
    <property type="entry name" value="Integrase_catalytic"/>
</dbReference>
<evidence type="ECO:0000313" key="4">
    <source>
        <dbReference type="Proteomes" id="UP000184096"/>
    </source>
</evidence>
<dbReference type="InterPro" id="IPR011010">
    <property type="entry name" value="DNA_brk_join_enz"/>
</dbReference>
<dbReference type="GO" id="GO:0006310">
    <property type="term" value="P:DNA recombination"/>
    <property type="evidence" value="ECO:0007669"/>
    <property type="project" value="UniProtKB-KW"/>
</dbReference>
<dbReference type="EMBL" id="LT670849">
    <property type="protein sequence ID" value="SHN84231.1"/>
    <property type="molecule type" value="Genomic_DNA"/>
</dbReference>
<dbReference type="Gene3D" id="1.10.443.10">
    <property type="entry name" value="Intergrase catalytic core"/>
    <property type="match status" value="1"/>
</dbReference>
<dbReference type="InterPro" id="IPR013762">
    <property type="entry name" value="Integrase-like_cat_sf"/>
</dbReference>
<keyword evidence="1" id="KW-0233">DNA recombination</keyword>
<evidence type="ECO:0000313" key="3">
    <source>
        <dbReference type="EMBL" id="SHN84231.1"/>
    </source>
</evidence>
<dbReference type="AlphaFoldDB" id="A0A1M7UMI4"/>